<proteinExistence type="predicted"/>
<dbReference type="Pfam" id="PF12785">
    <property type="entry name" value="VESA1_N"/>
    <property type="match status" value="1"/>
</dbReference>
<feature type="compositionally biased region" description="Basic and acidic residues" evidence="1">
    <location>
        <begin position="16"/>
        <end position="29"/>
    </location>
</feature>
<dbReference type="AlphaFoldDB" id="A0AAV4LZE7"/>
<dbReference type="GeneID" id="94196511"/>
<organism evidence="3 4">
    <name type="scientific">Babesia caballi</name>
    <dbReference type="NCBI Taxonomy" id="5871"/>
    <lineage>
        <taxon>Eukaryota</taxon>
        <taxon>Sar</taxon>
        <taxon>Alveolata</taxon>
        <taxon>Apicomplexa</taxon>
        <taxon>Aconoidasida</taxon>
        <taxon>Piroplasmida</taxon>
        <taxon>Babesiidae</taxon>
        <taxon>Babesia</taxon>
    </lineage>
</organism>
<comment type="caution">
    <text evidence="3">The sequence shown here is derived from an EMBL/GenBank/DDBJ whole genome shotgun (WGS) entry which is preliminary data.</text>
</comment>
<dbReference type="RefSeq" id="XP_067717099.1">
    <property type="nucleotide sequence ID" value="XM_067860998.1"/>
</dbReference>
<feature type="region of interest" description="Disordered" evidence="1">
    <location>
        <begin position="1"/>
        <end position="29"/>
    </location>
</feature>
<evidence type="ECO:0000313" key="3">
    <source>
        <dbReference type="EMBL" id="GIX65030.1"/>
    </source>
</evidence>
<evidence type="ECO:0000256" key="1">
    <source>
        <dbReference type="SAM" id="MobiDB-lite"/>
    </source>
</evidence>
<keyword evidence="2" id="KW-0812">Transmembrane</keyword>
<sequence length="1095" mass="120933">MEDDYIPNYLPIQPEGGHRLDPEGDGEGRERTAEVNALNPKITITKEIIENLASGLARFIGYKNNSNGLIGVGGISVSNNPLERLRDGVLGFLAGFLGQLNDKTYKGALKLNVDLTNVITALNGAIGKGQQGFETAITQAQSQLQRVNSNSIQQVVNAVKDISSLRSQPTGVRDFATQVKDYFNGVLGAVENDGNVKTKGKTVDLESKIRTLKGQLAEVLKGMDSMDGKPINLGSNGLGNDITKVQTVNAHLHPSQLNPIKRELTVRALSSAVYSGTTSFRRELQKQTYVSSYRPSATWDGSHEVKCAMIFLGCIPLYYYGLTYLYWQCKQPKGKGGWAEWTFGKGSRGYELRYFMAAIGFDINQFNLNSGETVMNSVSSKLTEFSSATEDSFPKFLNKIQTTFNSTTALLSSSSGHTIPALIHCAAIYFQRKQRQNINKHGEPPPPTTIREMLYWLTGLTITSQFGSILGHFTGAVPDKLAVVVSGTKNSNVTLTADDLSGHLIPACILCPNILGLIQGDSADNDGEPWLHGLFSNTLNLSYPSGVDLFRVLCDYVYAVQFQLSFLVQMCISNSVNGGWQNCKYGNGIQPNGKGGLVKSWICPVIYRCVTPNCQHNSQTHYCKHNNPSEGCGYNGEASPLQAFLTDCLEGFRHNTLEPVSSSSPNYPNHYGSHPKGFMCHVPMGFTSETLRAGSSTGNAIYFVLRIFSGSSIDPFRKLCENLVCLTKRTPKTLGDLFGFYWHFCNQVFNKQEILGDLKKLQGELQGYWNPWNVVKKINEALSSKTDTYKTFEKSMSLSTLDTGLSRSLRALQSSEALFFFLFQTGIPNALDGLARHCHKETSGAVKHNITGCSTANDLWSIHQGVNDPKKRHKDCAAQNCGGYLNSLTLASGAVFAPDFAATYLSWLVYLTEEFYEWLNEFLVSFNNISCEHCTPSCNPGKTCHSTSTEGCKCKSVVWCTGVLSLFYQYGFNFASASSLNGQYSQRQTSETVRTCEKFAQQLRGVLAKDDTTPLWNLIKAIDNFLFYVRLIFLLLIGSVWTLVFVITFKILIIKLDLLHIRSHMHLPSSHKILPDALLTTGKASARTKLLHYMQ</sequence>
<dbReference type="InterPro" id="IPR024751">
    <property type="entry name" value="VESA1"/>
</dbReference>
<keyword evidence="2" id="KW-1133">Transmembrane helix</keyword>
<keyword evidence="2" id="KW-0472">Membrane</keyword>
<keyword evidence="4" id="KW-1185">Reference proteome</keyword>
<feature type="transmembrane region" description="Helical" evidence="2">
    <location>
        <begin position="1027"/>
        <end position="1053"/>
    </location>
</feature>
<dbReference type="EMBL" id="BPLF01000004">
    <property type="protein sequence ID" value="GIX65030.1"/>
    <property type="molecule type" value="Genomic_DNA"/>
</dbReference>
<accession>A0AAV4LZE7</accession>
<protein>
    <submittedName>
        <fullName evidence="3">Variant erythrocyte surface antigen-1 family protein</fullName>
    </submittedName>
</protein>
<reference evidence="3 4" key="1">
    <citation type="submission" date="2021-06" db="EMBL/GenBank/DDBJ databases">
        <title>Genome sequence of Babesia caballi.</title>
        <authorList>
            <person name="Yamagishi J."/>
            <person name="Kidaka T."/>
            <person name="Ochi A."/>
        </authorList>
    </citation>
    <scope>NUCLEOTIDE SEQUENCE [LARGE SCALE GENOMIC DNA]</scope>
    <source>
        <strain evidence="3">USDA-D6B2</strain>
    </source>
</reference>
<evidence type="ECO:0000256" key="2">
    <source>
        <dbReference type="SAM" id="Phobius"/>
    </source>
</evidence>
<name>A0AAV4LZE7_BABCB</name>
<evidence type="ECO:0000313" key="4">
    <source>
        <dbReference type="Proteomes" id="UP001497744"/>
    </source>
</evidence>
<gene>
    <name evidence="3" type="ORF">BcabD6B2_44650</name>
</gene>
<dbReference type="Proteomes" id="UP001497744">
    <property type="component" value="Unassembled WGS sequence"/>
</dbReference>